<accession>D5ADK8</accession>
<evidence type="ECO:0000256" key="1">
    <source>
        <dbReference type="SAM" id="Phobius"/>
    </source>
</evidence>
<keyword evidence="1" id="KW-0472">Membrane</keyword>
<dbReference type="AlphaFoldDB" id="D5ADK8"/>
<name>D5ADK8_PICSI</name>
<keyword evidence="1" id="KW-1133">Transmembrane helix</keyword>
<dbReference type="EMBL" id="BT124374">
    <property type="protein sequence ID" value="ADE77627.1"/>
    <property type="molecule type" value="mRNA"/>
</dbReference>
<feature type="transmembrane region" description="Helical" evidence="1">
    <location>
        <begin position="67"/>
        <end position="87"/>
    </location>
</feature>
<proteinExistence type="evidence at transcript level"/>
<dbReference type="OMA" id="WLPPHAY"/>
<protein>
    <submittedName>
        <fullName evidence="2">Uncharacterized protein</fullName>
    </submittedName>
</protein>
<feature type="transmembrane region" description="Helical" evidence="1">
    <location>
        <begin position="129"/>
        <end position="146"/>
    </location>
</feature>
<reference evidence="2" key="1">
    <citation type="submission" date="2010-04" db="EMBL/GenBank/DDBJ databases">
        <authorList>
            <person name="Reid K.E."/>
            <person name="Liao N."/>
            <person name="Chan S."/>
            <person name="Docking R."/>
            <person name="Taylor G."/>
            <person name="Moore R."/>
            <person name="Mayo M."/>
            <person name="Munro S."/>
            <person name="King J."/>
            <person name="Yanchuk A."/>
            <person name="Holt R."/>
            <person name="Jones S."/>
            <person name="Marra M."/>
            <person name="Ritland C.E."/>
            <person name="Ritland K."/>
            <person name="Bohlmann J."/>
        </authorList>
    </citation>
    <scope>NUCLEOTIDE SEQUENCE</scope>
    <source>
        <tissue evidence="2">Bud</tissue>
    </source>
</reference>
<organism evidence="2">
    <name type="scientific">Picea sitchensis</name>
    <name type="common">Sitka spruce</name>
    <name type="synonym">Pinus sitchensis</name>
    <dbReference type="NCBI Taxonomy" id="3332"/>
    <lineage>
        <taxon>Eukaryota</taxon>
        <taxon>Viridiplantae</taxon>
        <taxon>Streptophyta</taxon>
        <taxon>Embryophyta</taxon>
        <taxon>Tracheophyta</taxon>
        <taxon>Spermatophyta</taxon>
        <taxon>Pinopsida</taxon>
        <taxon>Pinidae</taxon>
        <taxon>Conifers I</taxon>
        <taxon>Pinales</taxon>
        <taxon>Pinaceae</taxon>
        <taxon>Picea</taxon>
    </lineage>
</organism>
<feature type="transmembrane region" description="Helical" evidence="1">
    <location>
        <begin position="21"/>
        <end position="43"/>
    </location>
</feature>
<keyword evidence="1" id="KW-0812">Transmembrane</keyword>
<sequence>MKNSFSGPSNNQISRMKLKSAADTSVLVGVYVIFQLAVLGYLLSTHSHSPSQPKSCGHGISWVPPHVYLSALACISTIVALSFAFITETQLDFIQRRLLLLQNVSGDEDIEGGRPPCLCSLSYKDYFSAYRLALFVHVLVFPVLIFNTSRRLLC</sequence>
<evidence type="ECO:0000313" key="2">
    <source>
        <dbReference type="EMBL" id="ADE77627.1"/>
    </source>
</evidence>